<name>A0A1G1WFQ6_9BACT</name>
<dbReference type="STRING" id="1802596.A2Z11_00195"/>
<protein>
    <submittedName>
        <fullName evidence="2">Uncharacterized protein</fullName>
    </submittedName>
</protein>
<dbReference type="Proteomes" id="UP000176389">
    <property type="component" value="Unassembled WGS sequence"/>
</dbReference>
<accession>A0A1G1WFQ6</accession>
<keyword evidence="1" id="KW-1133">Transmembrane helix</keyword>
<proteinExistence type="predicted"/>
<organism evidence="2 3">
    <name type="scientific">Candidatus Woykebacteria bacterium RBG_16_43_9</name>
    <dbReference type="NCBI Taxonomy" id="1802596"/>
    <lineage>
        <taxon>Bacteria</taxon>
        <taxon>Candidatus Woykeibacteriota</taxon>
    </lineage>
</organism>
<dbReference type="AlphaFoldDB" id="A0A1G1WFQ6"/>
<feature type="transmembrane region" description="Helical" evidence="1">
    <location>
        <begin position="67"/>
        <end position="87"/>
    </location>
</feature>
<keyword evidence="1" id="KW-0812">Transmembrane</keyword>
<comment type="caution">
    <text evidence="2">The sequence shown here is derived from an EMBL/GenBank/DDBJ whole genome shotgun (WGS) entry which is preliminary data.</text>
</comment>
<evidence type="ECO:0000313" key="2">
    <source>
        <dbReference type="EMBL" id="OGY26542.1"/>
    </source>
</evidence>
<dbReference type="EMBL" id="MHCS01000019">
    <property type="protein sequence ID" value="OGY26542.1"/>
    <property type="molecule type" value="Genomic_DNA"/>
</dbReference>
<evidence type="ECO:0000256" key="1">
    <source>
        <dbReference type="SAM" id="Phobius"/>
    </source>
</evidence>
<sequence>MSNNIRNNLIIVSLAVAVGLIIFIYLSNTLVGEEALGGGIIALGYLILATVAAFIASLIFTRTNKIVSALLVSGGTFVILISLFALLDRLGF</sequence>
<evidence type="ECO:0000313" key="3">
    <source>
        <dbReference type="Proteomes" id="UP000176389"/>
    </source>
</evidence>
<feature type="transmembrane region" description="Helical" evidence="1">
    <location>
        <begin position="38"/>
        <end position="60"/>
    </location>
</feature>
<keyword evidence="1" id="KW-0472">Membrane</keyword>
<reference evidence="2 3" key="1">
    <citation type="journal article" date="2016" name="Nat. Commun.">
        <title>Thousands of microbial genomes shed light on interconnected biogeochemical processes in an aquifer system.</title>
        <authorList>
            <person name="Anantharaman K."/>
            <person name="Brown C.T."/>
            <person name="Hug L.A."/>
            <person name="Sharon I."/>
            <person name="Castelle C.J."/>
            <person name="Probst A.J."/>
            <person name="Thomas B.C."/>
            <person name="Singh A."/>
            <person name="Wilkins M.J."/>
            <person name="Karaoz U."/>
            <person name="Brodie E.L."/>
            <person name="Williams K.H."/>
            <person name="Hubbard S.S."/>
            <person name="Banfield J.F."/>
        </authorList>
    </citation>
    <scope>NUCLEOTIDE SEQUENCE [LARGE SCALE GENOMIC DNA]</scope>
</reference>
<feature type="transmembrane region" description="Helical" evidence="1">
    <location>
        <begin position="7"/>
        <end position="26"/>
    </location>
</feature>
<gene>
    <name evidence="2" type="ORF">A2Z11_00195</name>
</gene>